<reference evidence="2" key="1">
    <citation type="journal article" date="2017" name="Nat. Ecol. Evol.">
        <title>Genome expansion and lineage-specific genetic innovations in the forest pathogenic fungi Armillaria.</title>
        <authorList>
            <person name="Sipos G."/>
            <person name="Prasanna A.N."/>
            <person name="Walter M.C."/>
            <person name="O'Connor E."/>
            <person name="Balint B."/>
            <person name="Krizsan K."/>
            <person name="Kiss B."/>
            <person name="Hess J."/>
            <person name="Varga T."/>
            <person name="Slot J."/>
            <person name="Riley R."/>
            <person name="Boka B."/>
            <person name="Rigling D."/>
            <person name="Barry K."/>
            <person name="Lee J."/>
            <person name="Mihaltcheva S."/>
            <person name="LaButti K."/>
            <person name="Lipzen A."/>
            <person name="Waldron R."/>
            <person name="Moloney N.M."/>
            <person name="Sperisen C."/>
            <person name="Kredics L."/>
            <person name="Vagvoelgyi C."/>
            <person name="Patrignani A."/>
            <person name="Fitzpatrick D."/>
            <person name="Nagy I."/>
            <person name="Doyle S."/>
            <person name="Anderson J.B."/>
            <person name="Grigoriev I.V."/>
            <person name="Gueldener U."/>
            <person name="Muensterkoetter M."/>
            <person name="Nagy L.G."/>
        </authorList>
    </citation>
    <scope>NUCLEOTIDE SEQUENCE [LARGE SCALE GENOMIC DNA]</scope>
    <source>
        <strain evidence="2">C18/9</strain>
    </source>
</reference>
<proteinExistence type="predicted"/>
<gene>
    <name evidence="1" type="ORF">ARMOST_18615</name>
</gene>
<sequence>MTTSQHLPTTNEIYQVSTDRLVPVDVNLGPQTFDWG</sequence>
<name>A0A284S272_ARMOS</name>
<dbReference type="AlphaFoldDB" id="A0A284S272"/>
<evidence type="ECO:0000313" key="1">
    <source>
        <dbReference type="EMBL" id="SJL15130.1"/>
    </source>
</evidence>
<evidence type="ECO:0000313" key="2">
    <source>
        <dbReference type="Proteomes" id="UP000219338"/>
    </source>
</evidence>
<organism evidence="1 2">
    <name type="scientific">Armillaria ostoyae</name>
    <name type="common">Armillaria root rot fungus</name>
    <dbReference type="NCBI Taxonomy" id="47428"/>
    <lineage>
        <taxon>Eukaryota</taxon>
        <taxon>Fungi</taxon>
        <taxon>Dikarya</taxon>
        <taxon>Basidiomycota</taxon>
        <taxon>Agaricomycotina</taxon>
        <taxon>Agaricomycetes</taxon>
        <taxon>Agaricomycetidae</taxon>
        <taxon>Agaricales</taxon>
        <taxon>Marasmiineae</taxon>
        <taxon>Physalacriaceae</taxon>
        <taxon>Armillaria</taxon>
    </lineage>
</organism>
<keyword evidence="2" id="KW-1185">Reference proteome</keyword>
<dbReference type="Proteomes" id="UP000219338">
    <property type="component" value="Unassembled WGS sequence"/>
</dbReference>
<accession>A0A284S272</accession>
<protein>
    <submittedName>
        <fullName evidence="1">Uncharacterized protein</fullName>
    </submittedName>
</protein>
<dbReference type="EMBL" id="FUEG01000027">
    <property type="protein sequence ID" value="SJL15130.1"/>
    <property type="molecule type" value="Genomic_DNA"/>
</dbReference>